<evidence type="ECO:0000256" key="14">
    <source>
        <dbReference type="HAMAP-Rule" id="MF_00154"/>
    </source>
</evidence>
<dbReference type="EC" id="2.5.1.141" evidence="3 14"/>
<feature type="transmembrane region" description="Helical" evidence="14">
    <location>
        <begin position="292"/>
        <end position="314"/>
    </location>
</feature>
<evidence type="ECO:0000256" key="4">
    <source>
        <dbReference type="ARBA" id="ARBA00022475"/>
    </source>
</evidence>
<evidence type="ECO:0000313" key="16">
    <source>
        <dbReference type="Proteomes" id="UP000319976"/>
    </source>
</evidence>
<dbReference type="PANTHER" id="PTHR43448">
    <property type="entry name" value="PROTOHEME IX FARNESYLTRANSFERASE, MITOCHONDRIAL"/>
    <property type="match status" value="1"/>
</dbReference>
<comment type="subcellular location">
    <subcellularLocation>
        <location evidence="1 14">Cell membrane</location>
        <topology evidence="1 14">Multi-pass membrane protein</topology>
    </subcellularLocation>
</comment>
<evidence type="ECO:0000256" key="5">
    <source>
        <dbReference type="ARBA" id="ARBA00022679"/>
    </source>
</evidence>
<keyword evidence="8 14" id="KW-0350">Heme biosynthesis</keyword>
<dbReference type="InterPro" id="IPR000537">
    <property type="entry name" value="UbiA_prenyltransferase"/>
</dbReference>
<dbReference type="GO" id="GO:0005886">
    <property type="term" value="C:plasma membrane"/>
    <property type="evidence" value="ECO:0007669"/>
    <property type="project" value="UniProtKB-SubCell"/>
</dbReference>
<evidence type="ECO:0000256" key="7">
    <source>
        <dbReference type="ARBA" id="ARBA00022989"/>
    </source>
</evidence>
<dbReference type="KEGG" id="chya:V22_34110"/>
<dbReference type="Proteomes" id="UP000319976">
    <property type="component" value="Chromosome"/>
</dbReference>
<feature type="transmembrane region" description="Helical" evidence="14">
    <location>
        <begin position="137"/>
        <end position="154"/>
    </location>
</feature>
<keyword evidence="16" id="KW-1185">Reference proteome</keyword>
<comment type="miscellaneous">
    <text evidence="14">Carbon 2 of the heme B porphyrin ring is defined according to the Fischer nomenclature.</text>
</comment>
<feature type="transmembrane region" description="Helical" evidence="14">
    <location>
        <begin position="71"/>
        <end position="89"/>
    </location>
</feature>
<dbReference type="NCBIfam" id="TIGR01473">
    <property type="entry name" value="cyoE_ctaB"/>
    <property type="match status" value="1"/>
</dbReference>
<evidence type="ECO:0000256" key="8">
    <source>
        <dbReference type="ARBA" id="ARBA00023133"/>
    </source>
</evidence>
<proteinExistence type="inferred from homology"/>
<dbReference type="EMBL" id="CP036316">
    <property type="protein sequence ID" value="QDT66146.1"/>
    <property type="molecule type" value="Genomic_DNA"/>
</dbReference>
<comment type="similarity">
    <text evidence="14">Belongs to the UbiA prenyltransferase family. Protoheme IX farnesyltransferase subfamily.</text>
</comment>
<keyword evidence="9 14" id="KW-0472">Membrane</keyword>
<protein>
    <recommendedName>
        <fullName evidence="11 14">Protoheme IX farnesyltransferase</fullName>
        <ecNumber evidence="3 14">2.5.1.141</ecNumber>
    </recommendedName>
    <alternativeName>
        <fullName evidence="12 14">Heme B farnesyltransferase</fullName>
    </alternativeName>
    <alternativeName>
        <fullName evidence="10 14">Heme O synthase</fullName>
    </alternativeName>
</protein>
<accession>A0A517TCP8</accession>
<gene>
    <name evidence="15" type="primary">ctaB1</name>
    <name evidence="14" type="synonym">ctaB</name>
    <name evidence="15" type="ORF">V22_34110</name>
</gene>
<dbReference type="HAMAP" id="MF_00154">
    <property type="entry name" value="CyoE_CtaB"/>
    <property type="match status" value="1"/>
</dbReference>
<name>A0A517TCP8_9PLAN</name>
<dbReference type="GO" id="GO:0008495">
    <property type="term" value="F:protoheme IX farnesyltransferase activity"/>
    <property type="evidence" value="ECO:0007669"/>
    <property type="project" value="UniProtKB-UniRule"/>
</dbReference>
<keyword evidence="6 14" id="KW-0812">Transmembrane</keyword>
<reference evidence="15 16" key="1">
    <citation type="submission" date="2019-02" db="EMBL/GenBank/DDBJ databases">
        <title>Deep-cultivation of Planctomycetes and their phenomic and genomic characterization uncovers novel biology.</title>
        <authorList>
            <person name="Wiegand S."/>
            <person name="Jogler M."/>
            <person name="Boedeker C."/>
            <person name="Pinto D."/>
            <person name="Vollmers J."/>
            <person name="Rivas-Marin E."/>
            <person name="Kohn T."/>
            <person name="Peeters S.H."/>
            <person name="Heuer A."/>
            <person name="Rast P."/>
            <person name="Oberbeckmann S."/>
            <person name="Bunk B."/>
            <person name="Jeske O."/>
            <person name="Meyerdierks A."/>
            <person name="Storesund J.E."/>
            <person name="Kallscheuer N."/>
            <person name="Luecker S."/>
            <person name="Lage O.M."/>
            <person name="Pohl T."/>
            <person name="Merkel B.J."/>
            <person name="Hornburger P."/>
            <person name="Mueller R.-W."/>
            <person name="Bruemmer F."/>
            <person name="Labrenz M."/>
            <person name="Spormann A.M."/>
            <person name="Op den Camp H."/>
            <person name="Overmann J."/>
            <person name="Amann R."/>
            <person name="Jetten M.S.M."/>
            <person name="Mascher T."/>
            <person name="Medema M.H."/>
            <person name="Devos D.P."/>
            <person name="Kaster A.-K."/>
            <person name="Ovreas L."/>
            <person name="Rohde M."/>
            <person name="Galperin M.Y."/>
            <person name="Jogler C."/>
        </authorList>
    </citation>
    <scope>NUCLEOTIDE SEQUENCE [LARGE SCALE GENOMIC DNA]</scope>
    <source>
        <strain evidence="15 16">V22</strain>
    </source>
</reference>
<dbReference type="AlphaFoldDB" id="A0A517TCP8"/>
<feature type="transmembrane region" description="Helical" evidence="14">
    <location>
        <begin position="110"/>
        <end position="131"/>
    </location>
</feature>
<comment type="pathway">
    <text evidence="2 14">Porphyrin-containing compound metabolism; heme O biosynthesis; heme O from protoheme: step 1/1.</text>
</comment>
<evidence type="ECO:0000313" key="15">
    <source>
        <dbReference type="EMBL" id="QDT66146.1"/>
    </source>
</evidence>
<dbReference type="PANTHER" id="PTHR43448:SF7">
    <property type="entry name" value="4-HYDROXYBENZOATE SOLANESYLTRANSFERASE"/>
    <property type="match status" value="1"/>
</dbReference>
<evidence type="ECO:0000256" key="9">
    <source>
        <dbReference type="ARBA" id="ARBA00023136"/>
    </source>
</evidence>
<evidence type="ECO:0000256" key="3">
    <source>
        <dbReference type="ARBA" id="ARBA00012292"/>
    </source>
</evidence>
<dbReference type="RefSeq" id="WP_231734058.1">
    <property type="nucleotide sequence ID" value="NZ_CP036316.1"/>
</dbReference>
<evidence type="ECO:0000256" key="11">
    <source>
        <dbReference type="ARBA" id="ARBA00040810"/>
    </source>
</evidence>
<keyword evidence="4 14" id="KW-1003">Cell membrane</keyword>
<dbReference type="InterPro" id="IPR006369">
    <property type="entry name" value="Protohaem_IX_farnesylTrfase"/>
</dbReference>
<evidence type="ECO:0000256" key="2">
    <source>
        <dbReference type="ARBA" id="ARBA00004919"/>
    </source>
</evidence>
<dbReference type="InterPro" id="IPR044878">
    <property type="entry name" value="UbiA_sf"/>
</dbReference>
<feature type="transmembrane region" description="Helical" evidence="14">
    <location>
        <begin position="259"/>
        <end position="280"/>
    </location>
</feature>
<dbReference type="Gene3D" id="1.10.357.140">
    <property type="entry name" value="UbiA prenyltransferase"/>
    <property type="match status" value="1"/>
</dbReference>
<dbReference type="Pfam" id="PF01040">
    <property type="entry name" value="UbiA"/>
    <property type="match status" value="1"/>
</dbReference>
<keyword evidence="7 14" id="KW-1133">Transmembrane helix</keyword>
<evidence type="ECO:0000256" key="10">
    <source>
        <dbReference type="ARBA" id="ARBA00030253"/>
    </source>
</evidence>
<evidence type="ECO:0000256" key="6">
    <source>
        <dbReference type="ARBA" id="ARBA00022692"/>
    </source>
</evidence>
<dbReference type="InterPro" id="IPR030470">
    <property type="entry name" value="UbiA_prenylTrfase_CS"/>
</dbReference>
<feature type="transmembrane region" description="Helical" evidence="14">
    <location>
        <begin position="233"/>
        <end position="253"/>
    </location>
</feature>
<keyword evidence="5 14" id="KW-0808">Transferase</keyword>
<comment type="function">
    <text evidence="14">Converts heme B (protoheme IX) to heme O by substitution of the vinyl group on carbon 2 of heme B porphyrin ring with a hydroxyethyl farnesyl side group.</text>
</comment>
<sequence>MSSVDVGVAEAARSRSATVLSSDAVSESWTAKLADFRELSKPRIAMMGLVTVSVGYVVAGGDWSSWQLTSTLFGVGLVAVACAALNQWMERDTDALMSRTAERPLPSGRLHPTAALIYGLTAGVIGLVWLAVMINPLTAILSAATLVLYVGCYTPLKRQNAICTIVGAIPGALPPILGWAAAQGGLSTGAWVLFGILFLWQFPHFLAIGWLYHSQYSAAGLKMIPERFLKYELTGWVSVGYSLALIPISLLIVENNLAGQVYTWMALGLGAIYLVCAVLFAMNENRKNARRLLWGSLLYLPLLLAALTADYLWLYG</sequence>
<comment type="catalytic activity">
    <reaction evidence="13 14">
        <text>heme b + (2E,6E)-farnesyl diphosphate + H2O = Fe(II)-heme o + diphosphate</text>
        <dbReference type="Rhea" id="RHEA:28070"/>
        <dbReference type="ChEBI" id="CHEBI:15377"/>
        <dbReference type="ChEBI" id="CHEBI:33019"/>
        <dbReference type="ChEBI" id="CHEBI:60344"/>
        <dbReference type="ChEBI" id="CHEBI:60530"/>
        <dbReference type="ChEBI" id="CHEBI:175763"/>
        <dbReference type="EC" id="2.5.1.141"/>
    </reaction>
</comment>
<dbReference type="CDD" id="cd13957">
    <property type="entry name" value="PT_UbiA_Cox10"/>
    <property type="match status" value="1"/>
</dbReference>
<feature type="transmembrane region" description="Helical" evidence="14">
    <location>
        <begin position="188"/>
        <end position="212"/>
    </location>
</feature>
<evidence type="ECO:0000256" key="12">
    <source>
        <dbReference type="ARBA" id="ARBA00042475"/>
    </source>
</evidence>
<dbReference type="UniPathway" id="UPA00834">
    <property type="reaction ID" value="UER00712"/>
</dbReference>
<dbReference type="PROSITE" id="PS00943">
    <property type="entry name" value="UBIA"/>
    <property type="match status" value="1"/>
</dbReference>
<feature type="transmembrane region" description="Helical" evidence="14">
    <location>
        <begin position="161"/>
        <end position="182"/>
    </location>
</feature>
<organism evidence="15 16">
    <name type="scientific">Calycomorphotria hydatis</name>
    <dbReference type="NCBI Taxonomy" id="2528027"/>
    <lineage>
        <taxon>Bacteria</taxon>
        <taxon>Pseudomonadati</taxon>
        <taxon>Planctomycetota</taxon>
        <taxon>Planctomycetia</taxon>
        <taxon>Planctomycetales</taxon>
        <taxon>Planctomycetaceae</taxon>
        <taxon>Calycomorphotria</taxon>
    </lineage>
</organism>
<dbReference type="GO" id="GO:0048034">
    <property type="term" value="P:heme O biosynthetic process"/>
    <property type="evidence" value="ECO:0007669"/>
    <property type="project" value="UniProtKB-UniRule"/>
</dbReference>
<evidence type="ECO:0000256" key="1">
    <source>
        <dbReference type="ARBA" id="ARBA00004651"/>
    </source>
</evidence>
<evidence type="ECO:0000256" key="13">
    <source>
        <dbReference type="ARBA" id="ARBA00047690"/>
    </source>
</evidence>